<dbReference type="GO" id="GO:0016853">
    <property type="term" value="F:isomerase activity"/>
    <property type="evidence" value="ECO:0007669"/>
    <property type="project" value="UniProtKB-KW"/>
</dbReference>
<name>A0A318TP05_9BACL</name>
<evidence type="ECO:0000259" key="1">
    <source>
        <dbReference type="Pfam" id="PF01323"/>
    </source>
</evidence>
<dbReference type="CDD" id="cd03024">
    <property type="entry name" value="DsbA_FrnE"/>
    <property type="match status" value="1"/>
</dbReference>
<keyword evidence="2" id="KW-0413">Isomerase</keyword>
<dbReference type="GO" id="GO:0016491">
    <property type="term" value="F:oxidoreductase activity"/>
    <property type="evidence" value="ECO:0007669"/>
    <property type="project" value="InterPro"/>
</dbReference>
<feature type="domain" description="DSBA-like thioredoxin" evidence="1">
    <location>
        <begin position="3"/>
        <end position="204"/>
    </location>
</feature>
<dbReference type="InterPro" id="IPR001853">
    <property type="entry name" value="DSBA-like_thioredoxin_dom"/>
</dbReference>
<protein>
    <submittedName>
        <fullName evidence="2">Putative DsbA family dithiol-disulfide isomerase</fullName>
    </submittedName>
</protein>
<sequence length="234" mass="25902">MKVEVWSDYVCPFCYIGKRELERSIKDSGYEGQIEVELKSFLLDPTTPVDTNRSVYASLSQKFNISEEQAKEMTKNVSERAKEVGLDYNFDIMKEANTTAAHRLAKWAETKGKGSDLSERLLQSYFLEGGAIGKPDVLLGLIEEVGLNLAEAREVLESNQYSDEVENDIEKAQSLGVRGVPFFVIDNKYGISGAQPKAIFDQAISKAAEEAGLKPKLKMVGENGIICTDGQCDI</sequence>
<dbReference type="PANTHER" id="PTHR13887:SF41">
    <property type="entry name" value="THIOREDOXIN SUPERFAMILY PROTEIN"/>
    <property type="match status" value="1"/>
</dbReference>
<dbReference type="PANTHER" id="PTHR13887">
    <property type="entry name" value="GLUTATHIONE S-TRANSFERASE KAPPA"/>
    <property type="match status" value="1"/>
</dbReference>
<gene>
    <name evidence="2" type="ORF">BJ095_10813</name>
</gene>
<dbReference type="Gene3D" id="3.40.30.10">
    <property type="entry name" value="Glutaredoxin"/>
    <property type="match status" value="1"/>
</dbReference>
<dbReference type="Pfam" id="PF01323">
    <property type="entry name" value="DSBA"/>
    <property type="match status" value="1"/>
</dbReference>
<comment type="caution">
    <text evidence="2">The sequence shown here is derived from an EMBL/GenBank/DDBJ whole genome shotgun (WGS) entry which is preliminary data.</text>
</comment>
<dbReference type="InterPro" id="IPR036249">
    <property type="entry name" value="Thioredoxin-like_sf"/>
</dbReference>
<dbReference type="OrthoDB" id="9799122at2"/>
<organism evidence="2 3">
    <name type="scientific">Ureibacillus chungkukjangi</name>
    <dbReference type="NCBI Taxonomy" id="1202712"/>
    <lineage>
        <taxon>Bacteria</taxon>
        <taxon>Bacillati</taxon>
        <taxon>Bacillota</taxon>
        <taxon>Bacilli</taxon>
        <taxon>Bacillales</taxon>
        <taxon>Caryophanaceae</taxon>
        <taxon>Ureibacillus</taxon>
    </lineage>
</organism>
<evidence type="ECO:0000313" key="2">
    <source>
        <dbReference type="EMBL" id="PYF06592.1"/>
    </source>
</evidence>
<dbReference type="Proteomes" id="UP000247416">
    <property type="component" value="Unassembled WGS sequence"/>
</dbReference>
<dbReference type="AlphaFoldDB" id="A0A318TP05"/>
<dbReference type="EMBL" id="QJTJ01000008">
    <property type="protein sequence ID" value="PYF06592.1"/>
    <property type="molecule type" value="Genomic_DNA"/>
</dbReference>
<keyword evidence="3" id="KW-1185">Reference proteome</keyword>
<accession>A0A318TP05</accession>
<dbReference type="SUPFAM" id="SSF52833">
    <property type="entry name" value="Thioredoxin-like"/>
    <property type="match status" value="1"/>
</dbReference>
<evidence type="ECO:0000313" key="3">
    <source>
        <dbReference type="Proteomes" id="UP000247416"/>
    </source>
</evidence>
<reference evidence="2 3" key="1">
    <citation type="submission" date="2018-06" db="EMBL/GenBank/DDBJ databases">
        <title>Genomic Encyclopedia of Archaeal and Bacterial Type Strains, Phase II (KMG-II): from individual species to whole genera.</title>
        <authorList>
            <person name="Goeker M."/>
        </authorList>
    </citation>
    <scope>NUCLEOTIDE SEQUENCE [LARGE SCALE GENOMIC DNA]</scope>
    <source>
        <strain evidence="2 3">KACC 16626</strain>
    </source>
</reference>
<proteinExistence type="predicted"/>
<dbReference type="RefSeq" id="WP_107934767.1">
    <property type="nucleotide sequence ID" value="NZ_CP085009.1"/>
</dbReference>